<dbReference type="InterPro" id="IPR058982">
    <property type="entry name" value="Beta-barrel_AprE"/>
</dbReference>
<keyword evidence="3 5" id="KW-1133">Transmembrane helix</keyword>
<dbReference type="PRINTS" id="PR01490">
    <property type="entry name" value="RTXTOXIND"/>
</dbReference>
<sequence length="428" mass="48901">MKSNKVLSEIHSEAVQHVVNRPPSWLVSWGISICTLVFILLITASFLVRYPDVVAASVLLTSKDAPRPVLMHSDGRLTRLLVKEDQFVRKNQLVGVTESIADYNEVLNLAGQVDRLVASIHQNDWKFISLFDGNSAHELGELQADYELLNTNLVKLKTVLSEGFYLQKRKLLMEEIDHLKSLESNISKRIELQQKDLTIAEGEFAIHRKLYNDKVISPLEYRREESKLINREIPVMSLGSVYIETKTLQAAKQKEILELDHSIYEHKLLFLQTLQTFKSRVEAWKQKYLLVAPTSGRISLSGPWQEHQFFPRGYELMTVEPASGNYEGIVRIPQKNMGKLRKGLKVYIKLDGYPYREYGMLEGVLGNISKTLGQDSLYWGQVILPPSLKTEYGQKIRFRAGMKGRADIITADRVLAERLVSIFKSGRQ</sequence>
<organism evidence="7 8">
    <name type="scientific">Dyadobacter endophyticus</name>
    <dbReference type="NCBI Taxonomy" id="1749036"/>
    <lineage>
        <taxon>Bacteria</taxon>
        <taxon>Pseudomonadati</taxon>
        <taxon>Bacteroidota</taxon>
        <taxon>Cytophagia</taxon>
        <taxon>Cytophagales</taxon>
        <taxon>Spirosomataceae</taxon>
        <taxon>Dyadobacter</taxon>
    </lineage>
</organism>
<evidence type="ECO:0000313" key="8">
    <source>
        <dbReference type="Proteomes" id="UP000600214"/>
    </source>
</evidence>
<protein>
    <submittedName>
        <fullName evidence="7">Hemolysin</fullName>
    </submittedName>
</protein>
<evidence type="ECO:0000256" key="1">
    <source>
        <dbReference type="ARBA" id="ARBA00004167"/>
    </source>
</evidence>
<dbReference type="InterPro" id="IPR050739">
    <property type="entry name" value="MFP"/>
</dbReference>
<evidence type="ECO:0000259" key="6">
    <source>
        <dbReference type="Pfam" id="PF26002"/>
    </source>
</evidence>
<comment type="subcellular location">
    <subcellularLocation>
        <location evidence="1">Membrane</location>
        <topology evidence="1">Single-pass membrane protein</topology>
    </subcellularLocation>
</comment>
<name>A0ABQ1Z5R0_9BACT</name>
<accession>A0ABQ1Z5R0</accession>
<comment type="caution">
    <text evidence="7">The sequence shown here is derived from an EMBL/GenBank/DDBJ whole genome shotgun (WGS) entry which is preliminary data.</text>
</comment>
<feature type="domain" description="AprE-like beta-barrel" evidence="6">
    <location>
        <begin position="330"/>
        <end position="410"/>
    </location>
</feature>
<evidence type="ECO:0000256" key="2">
    <source>
        <dbReference type="ARBA" id="ARBA00022692"/>
    </source>
</evidence>
<dbReference type="PANTHER" id="PTHR30386:SF26">
    <property type="entry name" value="TRANSPORT PROTEIN COMB"/>
    <property type="match status" value="1"/>
</dbReference>
<dbReference type="EMBL" id="BMIA01000005">
    <property type="protein sequence ID" value="GGH51243.1"/>
    <property type="molecule type" value="Genomic_DNA"/>
</dbReference>
<proteinExistence type="predicted"/>
<feature type="transmembrane region" description="Helical" evidence="5">
    <location>
        <begin position="26"/>
        <end position="48"/>
    </location>
</feature>
<evidence type="ECO:0000256" key="4">
    <source>
        <dbReference type="ARBA" id="ARBA00023136"/>
    </source>
</evidence>
<dbReference type="Pfam" id="PF26002">
    <property type="entry name" value="Beta-barrel_AprE"/>
    <property type="match status" value="1"/>
</dbReference>
<dbReference type="RefSeq" id="WP_188938486.1">
    <property type="nucleotide sequence ID" value="NZ_BMIA01000005.1"/>
</dbReference>
<gene>
    <name evidence="7" type="ORF">GCM10007423_54490</name>
</gene>
<dbReference type="PANTHER" id="PTHR30386">
    <property type="entry name" value="MEMBRANE FUSION SUBUNIT OF EMRAB-TOLC MULTIDRUG EFFLUX PUMP"/>
    <property type="match status" value="1"/>
</dbReference>
<dbReference type="Proteomes" id="UP000600214">
    <property type="component" value="Unassembled WGS sequence"/>
</dbReference>
<reference evidence="8" key="1">
    <citation type="journal article" date="2019" name="Int. J. Syst. Evol. Microbiol.">
        <title>The Global Catalogue of Microorganisms (GCM) 10K type strain sequencing project: providing services to taxonomists for standard genome sequencing and annotation.</title>
        <authorList>
            <consortium name="The Broad Institute Genomics Platform"/>
            <consortium name="The Broad Institute Genome Sequencing Center for Infectious Disease"/>
            <person name="Wu L."/>
            <person name="Ma J."/>
        </authorList>
    </citation>
    <scope>NUCLEOTIDE SEQUENCE [LARGE SCALE GENOMIC DNA]</scope>
    <source>
        <strain evidence="8">CGMCC 1.15288</strain>
    </source>
</reference>
<evidence type="ECO:0000256" key="3">
    <source>
        <dbReference type="ARBA" id="ARBA00022989"/>
    </source>
</evidence>
<evidence type="ECO:0000256" key="5">
    <source>
        <dbReference type="SAM" id="Phobius"/>
    </source>
</evidence>
<keyword evidence="2 5" id="KW-0812">Transmembrane</keyword>
<evidence type="ECO:0000313" key="7">
    <source>
        <dbReference type="EMBL" id="GGH51243.1"/>
    </source>
</evidence>
<keyword evidence="8" id="KW-1185">Reference proteome</keyword>
<keyword evidence="4 5" id="KW-0472">Membrane</keyword>